<evidence type="ECO:0000256" key="2">
    <source>
        <dbReference type="SAM" id="Coils"/>
    </source>
</evidence>
<sequence>MSLKILLIDTDAGRARALEEILCESGFAQVVRVPEGAGRIAAVEDIKPDLIIVDMALPDRDALEDLRLVSSGHPIVMFAGSDDPAFAEEAIDAGVCSYNLSGVPLQDIKPIMASAIALFRRLRKVEGELAEAQARLEERRLMERAKALLMQGRRMTEPEAYRWLQKTAMNQNRKLAEVVAAFVTRHDAGTGSHKGKGRQP</sequence>
<dbReference type="SMART" id="SM01012">
    <property type="entry name" value="ANTAR"/>
    <property type="match status" value="1"/>
</dbReference>
<dbReference type="Gene3D" id="3.40.50.2300">
    <property type="match status" value="1"/>
</dbReference>
<feature type="domain" description="Response regulatory" evidence="3">
    <location>
        <begin position="4"/>
        <end position="116"/>
    </location>
</feature>
<evidence type="ECO:0000313" key="5">
    <source>
        <dbReference type="EMBL" id="MFC5440127.1"/>
    </source>
</evidence>
<dbReference type="InterPro" id="IPR001789">
    <property type="entry name" value="Sig_transdc_resp-reg_receiver"/>
</dbReference>
<dbReference type="PROSITE" id="PS50110">
    <property type="entry name" value="RESPONSE_REGULATORY"/>
    <property type="match status" value="1"/>
</dbReference>
<evidence type="ECO:0000259" key="3">
    <source>
        <dbReference type="PROSITE" id="PS50110"/>
    </source>
</evidence>
<feature type="domain" description="ANTAR" evidence="4">
    <location>
        <begin position="122"/>
        <end position="183"/>
    </location>
</feature>
<dbReference type="RefSeq" id="WP_377339910.1">
    <property type="nucleotide sequence ID" value="NZ_JALBWS010000012.1"/>
</dbReference>
<accession>A0ABW0JW85</accession>
<proteinExistence type="predicted"/>
<dbReference type="PIRSF" id="PIRSF036382">
    <property type="entry name" value="RR_antiterm"/>
    <property type="match status" value="1"/>
</dbReference>
<dbReference type="SMART" id="SM00448">
    <property type="entry name" value="REC"/>
    <property type="match status" value="1"/>
</dbReference>
<evidence type="ECO:0000313" key="6">
    <source>
        <dbReference type="Proteomes" id="UP001596018"/>
    </source>
</evidence>
<dbReference type="CDD" id="cd00156">
    <property type="entry name" value="REC"/>
    <property type="match status" value="1"/>
</dbReference>
<feature type="coiled-coil region" evidence="2">
    <location>
        <begin position="115"/>
        <end position="142"/>
    </location>
</feature>
<dbReference type="Pfam" id="PF00072">
    <property type="entry name" value="Response_reg"/>
    <property type="match status" value="1"/>
</dbReference>
<dbReference type="Proteomes" id="UP001596018">
    <property type="component" value="Unassembled WGS sequence"/>
</dbReference>
<reference evidence="6" key="1">
    <citation type="journal article" date="2019" name="Int. J. Syst. Evol. Microbiol.">
        <title>The Global Catalogue of Microorganisms (GCM) 10K type strain sequencing project: providing services to taxonomists for standard genome sequencing and annotation.</title>
        <authorList>
            <consortium name="The Broad Institute Genomics Platform"/>
            <consortium name="The Broad Institute Genome Sequencing Center for Infectious Disease"/>
            <person name="Wu L."/>
            <person name="Ma J."/>
        </authorList>
    </citation>
    <scope>NUCLEOTIDE SEQUENCE [LARGE SCALE GENOMIC DNA]</scope>
    <source>
        <strain evidence="6">KACC 12822</strain>
    </source>
</reference>
<dbReference type="Pfam" id="PF03861">
    <property type="entry name" value="ANTAR"/>
    <property type="match status" value="1"/>
</dbReference>
<evidence type="ECO:0000256" key="1">
    <source>
        <dbReference type="PROSITE-ProRule" id="PRU00169"/>
    </source>
</evidence>
<dbReference type="PROSITE" id="PS50921">
    <property type="entry name" value="ANTAR"/>
    <property type="match status" value="1"/>
</dbReference>
<dbReference type="Gene3D" id="1.10.10.10">
    <property type="entry name" value="Winged helix-like DNA-binding domain superfamily/Winged helix DNA-binding domain"/>
    <property type="match status" value="1"/>
</dbReference>
<gene>
    <name evidence="5" type="ORF">ACFPK0_08900</name>
</gene>
<dbReference type="PANTHER" id="PTHR43367">
    <property type="match status" value="1"/>
</dbReference>
<organism evidence="5 6">
    <name type="scientific">Rhodanobacter ginsenosidimutans</name>
    <dbReference type="NCBI Taxonomy" id="490571"/>
    <lineage>
        <taxon>Bacteria</taxon>
        <taxon>Pseudomonadati</taxon>
        <taxon>Pseudomonadota</taxon>
        <taxon>Gammaproteobacteria</taxon>
        <taxon>Lysobacterales</taxon>
        <taxon>Rhodanobacteraceae</taxon>
        <taxon>Rhodanobacter</taxon>
    </lineage>
</organism>
<keyword evidence="1" id="KW-0597">Phosphoprotein</keyword>
<name>A0ABW0JW85_9GAMM</name>
<dbReference type="PANTHER" id="PTHR43367:SF1">
    <property type="entry name" value="TWO-COMPONENT RESPONSE REGULATOR-LIKE APRR6-RELATED"/>
    <property type="match status" value="1"/>
</dbReference>
<keyword evidence="2" id="KW-0175">Coiled coil</keyword>
<dbReference type="EMBL" id="JBHSMM010000001">
    <property type="protein sequence ID" value="MFC5440127.1"/>
    <property type="molecule type" value="Genomic_DNA"/>
</dbReference>
<evidence type="ECO:0000259" key="4">
    <source>
        <dbReference type="PROSITE" id="PS50921"/>
    </source>
</evidence>
<dbReference type="SUPFAM" id="SSF52172">
    <property type="entry name" value="CheY-like"/>
    <property type="match status" value="1"/>
</dbReference>
<protein>
    <submittedName>
        <fullName evidence="5">ANTAR domain-containing response regulator</fullName>
    </submittedName>
</protein>
<feature type="modified residue" description="4-aspartylphosphate" evidence="1">
    <location>
        <position position="54"/>
    </location>
</feature>
<dbReference type="InterPro" id="IPR005561">
    <property type="entry name" value="ANTAR"/>
</dbReference>
<dbReference type="InterPro" id="IPR011006">
    <property type="entry name" value="CheY-like_superfamily"/>
</dbReference>
<dbReference type="InterPro" id="IPR036388">
    <property type="entry name" value="WH-like_DNA-bd_sf"/>
</dbReference>
<keyword evidence="6" id="KW-1185">Reference proteome</keyword>
<dbReference type="InterPro" id="IPR008327">
    <property type="entry name" value="Sig_transdc_resp-reg_antiterm"/>
</dbReference>
<comment type="caution">
    <text evidence="5">The sequence shown here is derived from an EMBL/GenBank/DDBJ whole genome shotgun (WGS) entry which is preliminary data.</text>
</comment>